<feature type="binding site" evidence="7">
    <location>
        <begin position="11"/>
        <end position="12"/>
    </location>
    <ligand>
        <name>substrate</name>
    </ligand>
</feature>
<feature type="active site" description="Proton donor/acceptor" evidence="7">
    <location>
        <position position="74"/>
    </location>
</feature>
<evidence type="ECO:0000256" key="4">
    <source>
        <dbReference type="ARBA" id="ARBA00022984"/>
    </source>
</evidence>
<dbReference type="SUPFAM" id="SSF53681">
    <property type="entry name" value="Aspartate/glutamate racemase"/>
    <property type="match status" value="2"/>
</dbReference>
<dbReference type="Proteomes" id="UP000236654">
    <property type="component" value="Unassembled WGS sequence"/>
</dbReference>
<evidence type="ECO:0000256" key="2">
    <source>
        <dbReference type="ARBA" id="ARBA00013090"/>
    </source>
</evidence>
<evidence type="ECO:0000313" key="9">
    <source>
        <dbReference type="Proteomes" id="UP000236654"/>
    </source>
</evidence>
<dbReference type="InterPro" id="IPR001920">
    <property type="entry name" value="Asp/Glu_race"/>
</dbReference>
<sequence length="273" mass="30663">MNKYAPIGFFDSGFGGLTVLKEVRSLLPDYDYLYLGDNDRAPYGNKSSKEVYEYTWECVQNLFKKGCDLVILACNTASAKALRKIQQNDLKNFPGKRVLGVIRPSAEIVGDYSITKKLIILGTQGTIDSSTYLEEFAHISPEIDVWQQACPEWVPLIEAQKYSTEEGKQQIVKDVERALKSLPSGDVILLGCTHYPIIQDIIEEQVPTNVKVISQGSIVAISLMSYLERHGWMKTKLSKGSTIEYLTTGEKDQFETHASMILEEKIKAKNIIL</sequence>
<organism evidence="8 9">
    <name type="scientific">Brumimicrobium salinarum</name>
    <dbReference type="NCBI Taxonomy" id="2058658"/>
    <lineage>
        <taxon>Bacteria</taxon>
        <taxon>Pseudomonadati</taxon>
        <taxon>Bacteroidota</taxon>
        <taxon>Flavobacteriia</taxon>
        <taxon>Flavobacteriales</taxon>
        <taxon>Crocinitomicaceae</taxon>
        <taxon>Brumimicrobium</taxon>
    </lineage>
</organism>
<feature type="binding site" evidence="7">
    <location>
        <begin position="43"/>
        <end position="44"/>
    </location>
    <ligand>
        <name>substrate</name>
    </ligand>
</feature>
<dbReference type="PROSITE" id="PS00924">
    <property type="entry name" value="ASP_GLU_RACEMASE_2"/>
    <property type="match status" value="1"/>
</dbReference>
<keyword evidence="6 7" id="KW-0961">Cell wall biogenesis/degradation</keyword>
<dbReference type="HAMAP" id="MF_00258">
    <property type="entry name" value="Glu_racemase"/>
    <property type="match status" value="1"/>
</dbReference>
<dbReference type="GO" id="GO:0071555">
    <property type="term" value="P:cell wall organization"/>
    <property type="evidence" value="ECO:0007669"/>
    <property type="project" value="UniProtKB-KW"/>
</dbReference>
<dbReference type="EMBL" id="PJNI01000005">
    <property type="protein sequence ID" value="PKR81138.1"/>
    <property type="molecule type" value="Genomic_DNA"/>
</dbReference>
<comment type="pathway">
    <text evidence="7">Cell wall biogenesis; peptidoglycan biosynthesis.</text>
</comment>
<evidence type="ECO:0000256" key="5">
    <source>
        <dbReference type="ARBA" id="ARBA00023235"/>
    </source>
</evidence>
<gene>
    <name evidence="7 8" type="primary">murI</name>
    <name evidence="8" type="ORF">CW751_06020</name>
</gene>
<evidence type="ECO:0000256" key="1">
    <source>
        <dbReference type="ARBA" id="ARBA00001602"/>
    </source>
</evidence>
<evidence type="ECO:0000256" key="6">
    <source>
        <dbReference type="ARBA" id="ARBA00023316"/>
    </source>
</evidence>
<dbReference type="GO" id="GO:0008881">
    <property type="term" value="F:glutamate racemase activity"/>
    <property type="evidence" value="ECO:0007669"/>
    <property type="project" value="UniProtKB-UniRule"/>
</dbReference>
<keyword evidence="9" id="KW-1185">Reference proteome</keyword>
<comment type="similarity">
    <text evidence="7">Belongs to the aspartate/glutamate racemases family.</text>
</comment>
<evidence type="ECO:0000313" key="8">
    <source>
        <dbReference type="EMBL" id="PKR81138.1"/>
    </source>
</evidence>
<accession>A0A2I0R3I6</accession>
<evidence type="ECO:0000256" key="3">
    <source>
        <dbReference type="ARBA" id="ARBA00022960"/>
    </source>
</evidence>
<protein>
    <recommendedName>
        <fullName evidence="2 7">Glutamate racemase</fullName>
        <ecNumber evidence="2 7">5.1.1.3</ecNumber>
    </recommendedName>
</protein>
<feature type="binding site" evidence="7">
    <location>
        <begin position="75"/>
        <end position="76"/>
    </location>
    <ligand>
        <name>substrate</name>
    </ligand>
</feature>
<dbReference type="InterPro" id="IPR004391">
    <property type="entry name" value="Glu_race"/>
</dbReference>
<comment type="catalytic activity">
    <reaction evidence="1 7">
        <text>L-glutamate = D-glutamate</text>
        <dbReference type="Rhea" id="RHEA:12813"/>
        <dbReference type="ChEBI" id="CHEBI:29985"/>
        <dbReference type="ChEBI" id="CHEBI:29986"/>
        <dbReference type="EC" id="5.1.1.3"/>
    </reaction>
</comment>
<dbReference type="RefSeq" id="WP_101334098.1">
    <property type="nucleotide sequence ID" value="NZ_PJNI01000005.1"/>
</dbReference>
<keyword evidence="5 7" id="KW-0413">Isomerase</keyword>
<dbReference type="InterPro" id="IPR018187">
    <property type="entry name" value="Asp/Glu_racemase_AS_1"/>
</dbReference>
<dbReference type="PANTHER" id="PTHR21198:SF2">
    <property type="entry name" value="GLUTAMATE RACEMASE"/>
    <property type="match status" value="1"/>
</dbReference>
<dbReference type="GO" id="GO:0009252">
    <property type="term" value="P:peptidoglycan biosynthetic process"/>
    <property type="evidence" value="ECO:0007669"/>
    <property type="project" value="UniProtKB-UniRule"/>
</dbReference>
<dbReference type="NCBIfam" id="TIGR00067">
    <property type="entry name" value="glut_race"/>
    <property type="match status" value="1"/>
</dbReference>
<proteinExistence type="inferred from homology"/>
<name>A0A2I0R3I6_9FLAO</name>
<dbReference type="AlphaFoldDB" id="A0A2I0R3I6"/>
<dbReference type="InterPro" id="IPR015942">
    <property type="entry name" value="Asp/Glu/hydantoin_racemase"/>
</dbReference>
<keyword evidence="3 7" id="KW-0133">Cell shape</keyword>
<dbReference type="Pfam" id="PF01177">
    <property type="entry name" value="Asp_Glu_race"/>
    <property type="match status" value="1"/>
</dbReference>
<dbReference type="PROSITE" id="PS00923">
    <property type="entry name" value="ASP_GLU_RACEMASE_1"/>
    <property type="match status" value="1"/>
</dbReference>
<dbReference type="Gene3D" id="3.40.50.1860">
    <property type="match status" value="2"/>
</dbReference>
<evidence type="ECO:0000256" key="7">
    <source>
        <dbReference type="HAMAP-Rule" id="MF_00258"/>
    </source>
</evidence>
<dbReference type="InterPro" id="IPR033134">
    <property type="entry name" value="Asp/Glu_racemase_AS_2"/>
</dbReference>
<feature type="binding site" evidence="7">
    <location>
        <begin position="193"/>
        <end position="194"/>
    </location>
    <ligand>
        <name>substrate</name>
    </ligand>
</feature>
<dbReference type="EC" id="5.1.1.3" evidence="2 7"/>
<dbReference type="GO" id="GO:0008360">
    <property type="term" value="P:regulation of cell shape"/>
    <property type="evidence" value="ECO:0007669"/>
    <property type="project" value="UniProtKB-KW"/>
</dbReference>
<dbReference type="UniPathway" id="UPA00219"/>
<comment type="caution">
    <text evidence="8">The sequence shown here is derived from an EMBL/GenBank/DDBJ whole genome shotgun (WGS) entry which is preliminary data.</text>
</comment>
<dbReference type="PANTHER" id="PTHR21198">
    <property type="entry name" value="GLUTAMATE RACEMASE"/>
    <property type="match status" value="1"/>
</dbReference>
<comment type="function">
    <text evidence="7">Provides the (R)-glutamate required for cell wall biosynthesis.</text>
</comment>
<keyword evidence="4 7" id="KW-0573">Peptidoglycan synthesis</keyword>
<reference evidence="8 9" key="1">
    <citation type="submission" date="2017-12" db="EMBL/GenBank/DDBJ databases">
        <title>The draft genome sequence of Brumimicrobium saltpan LHR20.</title>
        <authorList>
            <person name="Do Z.-J."/>
            <person name="Luo H.-R."/>
        </authorList>
    </citation>
    <scope>NUCLEOTIDE SEQUENCE [LARGE SCALE GENOMIC DNA]</scope>
    <source>
        <strain evidence="8 9">LHR20</strain>
    </source>
</reference>
<feature type="active site" description="Proton donor/acceptor" evidence="7">
    <location>
        <position position="192"/>
    </location>
</feature>
<dbReference type="OrthoDB" id="9801055at2"/>